<name>A0A1I7ET05_9GAMM</name>
<reference evidence="2" key="1">
    <citation type="submission" date="2016-10" db="EMBL/GenBank/DDBJ databases">
        <authorList>
            <person name="Varghese N."/>
            <person name="Submissions S."/>
        </authorList>
    </citation>
    <scope>NUCLEOTIDE SEQUENCE [LARGE SCALE GENOMIC DNA]</scope>
    <source>
        <strain evidence="2">DSM 18168</strain>
    </source>
</reference>
<proteinExistence type="predicted"/>
<organism evidence="1 2">
    <name type="scientific">Xenorhabdus koppenhoeferi</name>
    <dbReference type="NCBI Taxonomy" id="351659"/>
    <lineage>
        <taxon>Bacteria</taxon>
        <taxon>Pseudomonadati</taxon>
        <taxon>Pseudomonadota</taxon>
        <taxon>Gammaproteobacteria</taxon>
        <taxon>Enterobacterales</taxon>
        <taxon>Morganellaceae</taxon>
        <taxon>Xenorhabdus</taxon>
    </lineage>
</organism>
<protein>
    <submittedName>
        <fullName evidence="1">Uncharacterized protein</fullName>
    </submittedName>
</protein>
<dbReference type="EMBL" id="FPBJ01000001">
    <property type="protein sequence ID" value="SFU27043.1"/>
    <property type="molecule type" value="Genomic_DNA"/>
</dbReference>
<dbReference type="Proteomes" id="UP000242496">
    <property type="component" value="Unassembled WGS sequence"/>
</dbReference>
<evidence type="ECO:0000313" key="1">
    <source>
        <dbReference type="EMBL" id="SFU27043.1"/>
    </source>
</evidence>
<accession>A0A1I7ET05</accession>
<sequence>MTIPALADIVFPIPLSIPYFDYDDIIQEVVLRY</sequence>
<dbReference type="STRING" id="351659.SAMN05421784_101103"/>
<keyword evidence="2" id="KW-1185">Reference proteome</keyword>
<dbReference type="AlphaFoldDB" id="A0A1I7ET05"/>
<evidence type="ECO:0000313" key="2">
    <source>
        <dbReference type="Proteomes" id="UP000242496"/>
    </source>
</evidence>
<gene>
    <name evidence="1" type="ORF">SAMN05421784_101103</name>
</gene>